<evidence type="ECO:0000256" key="1">
    <source>
        <dbReference type="SAM" id="MobiDB-lite"/>
    </source>
</evidence>
<keyword evidence="2" id="KW-1133">Transmembrane helix</keyword>
<evidence type="ECO:0000313" key="4">
    <source>
        <dbReference type="Proteomes" id="UP001589755"/>
    </source>
</evidence>
<dbReference type="SUPFAM" id="SSF82714">
    <property type="entry name" value="Multidrug efflux transporter AcrB TolC docking domain, DN and DC subdomains"/>
    <property type="match status" value="2"/>
</dbReference>
<feature type="transmembrane region" description="Helical" evidence="2">
    <location>
        <begin position="533"/>
        <end position="553"/>
    </location>
</feature>
<evidence type="ECO:0000256" key="2">
    <source>
        <dbReference type="SAM" id="Phobius"/>
    </source>
</evidence>
<dbReference type="Gene3D" id="3.30.70.1440">
    <property type="entry name" value="Multidrug efflux transporter AcrB pore domain"/>
    <property type="match status" value="1"/>
</dbReference>
<organism evidence="3 4">
    <name type="scientific">Chelativorans intermedius</name>
    <dbReference type="NCBI Taxonomy" id="515947"/>
    <lineage>
        <taxon>Bacteria</taxon>
        <taxon>Pseudomonadati</taxon>
        <taxon>Pseudomonadota</taxon>
        <taxon>Alphaproteobacteria</taxon>
        <taxon>Hyphomicrobiales</taxon>
        <taxon>Phyllobacteriaceae</taxon>
        <taxon>Chelativorans</taxon>
    </lineage>
</organism>
<dbReference type="Gene3D" id="3.30.70.1320">
    <property type="entry name" value="Multidrug efflux transporter AcrB pore domain like"/>
    <property type="match status" value="1"/>
</dbReference>
<dbReference type="PRINTS" id="PR00702">
    <property type="entry name" value="ACRIFLAVINRP"/>
</dbReference>
<dbReference type="InterPro" id="IPR027463">
    <property type="entry name" value="AcrB_DN_DC_subdom"/>
</dbReference>
<dbReference type="Proteomes" id="UP001589755">
    <property type="component" value="Unassembled WGS sequence"/>
</dbReference>
<dbReference type="EMBL" id="JBHLXD010000051">
    <property type="protein sequence ID" value="MFC0210403.1"/>
    <property type="molecule type" value="Genomic_DNA"/>
</dbReference>
<keyword evidence="2" id="KW-0812">Transmembrane</keyword>
<reference evidence="3 4" key="1">
    <citation type="submission" date="2024-09" db="EMBL/GenBank/DDBJ databases">
        <authorList>
            <person name="Sun Q."/>
            <person name="Mori K."/>
        </authorList>
    </citation>
    <scope>NUCLEOTIDE SEQUENCE [LARGE SCALE GENOMIC DNA]</scope>
    <source>
        <strain evidence="3 4">CCM 8543</strain>
    </source>
</reference>
<dbReference type="SUPFAM" id="SSF82693">
    <property type="entry name" value="Multidrug efflux transporter AcrB pore domain, PN1, PN2, PC1 and PC2 subdomains"/>
    <property type="match status" value="3"/>
</dbReference>
<protein>
    <submittedName>
        <fullName evidence="3">Efflux RND transporter permease subunit</fullName>
    </submittedName>
</protein>
<feature type="transmembrane region" description="Helical" evidence="2">
    <location>
        <begin position="431"/>
        <end position="451"/>
    </location>
</feature>
<dbReference type="PANTHER" id="PTHR32063">
    <property type="match status" value="1"/>
</dbReference>
<dbReference type="Gene3D" id="3.30.2090.10">
    <property type="entry name" value="Multidrug efflux transporter AcrB TolC docking domain, DN and DC subdomains"/>
    <property type="match status" value="2"/>
</dbReference>
<feature type="region of interest" description="Disordered" evidence="1">
    <location>
        <begin position="1031"/>
        <end position="1051"/>
    </location>
</feature>
<feature type="transmembrane region" description="Helical" evidence="2">
    <location>
        <begin position="388"/>
        <end position="410"/>
    </location>
</feature>
<gene>
    <name evidence="3" type="ORF">ACFFJ2_18550</name>
</gene>
<keyword evidence="2" id="KW-0472">Membrane</keyword>
<feature type="transmembrane region" description="Helical" evidence="2">
    <location>
        <begin position="914"/>
        <end position="939"/>
    </location>
</feature>
<feature type="transmembrane region" description="Helical" evidence="2">
    <location>
        <begin position="994"/>
        <end position="1017"/>
    </location>
</feature>
<evidence type="ECO:0000313" key="3">
    <source>
        <dbReference type="EMBL" id="MFC0210403.1"/>
    </source>
</evidence>
<feature type="transmembrane region" description="Helical" evidence="2">
    <location>
        <begin position="12"/>
        <end position="29"/>
    </location>
</feature>
<feature type="transmembrane region" description="Helical" evidence="2">
    <location>
        <begin position="360"/>
        <end position="382"/>
    </location>
</feature>
<comment type="caution">
    <text evidence="3">The sequence shown here is derived from an EMBL/GenBank/DDBJ whole genome shotgun (WGS) entry which is preliminary data.</text>
</comment>
<feature type="transmembrane region" description="Helical" evidence="2">
    <location>
        <begin position="889"/>
        <end position="908"/>
    </location>
</feature>
<dbReference type="SUPFAM" id="SSF82866">
    <property type="entry name" value="Multidrug efflux transporter AcrB transmembrane domain"/>
    <property type="match status" value="2"/>
</dbReference>
<dbReference type="PANTHER" id="PTHR32063:SF0">
    <property type="entry name" value="SWARMING MOTILITY PROTEIN SWRC"/>
    <property type="match status" value="1"/>
</dbReference>
<feature type="transmembrane region" description="Helical" evidence="2">
    <location>
        <begin position="463"/>
        <end position="481"/>
    </location>
</feature>
<dbReference type="RefSeq" id="WP_261522826.1">
    <property type="nucleotide sequence ID" value="NZ_JAODNW010000046.1"/>
</dbReference>
<dbReference type="Pfam" id="PF00873">
    <property type="entry name" value="ACR_tran"/>
    <property type="match status" value="1"/>
</dbReference>
<feature type="transmembrane region" description="Helical" evidence="2">
    <location>
        <begin position="334"/>
        <end position="353"/>
    </location>
</feature>
<sequence length="1051" mass="112066">MFLTRISVGYPIFATMMMVALVVFGLFSYQRLGVDQYPDVDVPVVVVMTTYPGATPETVETEVSRPVEEALNTISGIDQVTSSSYEGRSLVIARFKLEVSGAVAAQDVRDRVAPLEASFPSGVDKPLVQRFNPSDQPIISVALSSPTVSLPELTTIADRQVVKELSTISGVGEAMLVGGQSRQVDIRIDETRLRALGVGVDEVVSALRSGNQNLPAGNLVTALSDRTIQVQGRISEPQDFLDMIVARRGGGPVYLRDVATIIEGAADPTSRAIYNGETALAVNVVKVQDANTVEVADAVKARIAALNTELAPQDVQLRVVSDSSIAIEESVQQVQSTLIEGAALAVAIVFLFLNSWRSTVITALTLPISMIGTLAVISFLGFTLNTMSLLALTLSIGILIDDAIVVRENITRHLHMGKSHIRAALDGTNEIGLAVMATTATIVAVFLPVAFMEGIVGRFFYEFGVTVSAAVLISLFVSFTLDPMLSSVWYDPDAQPNAKRGPLGRLVARFDHGFETLAGAYRHVISWTLRHRLVTLIATVGIFVGSVFMVPLVGVEFVPAADQGRMQVNITAPVGSSLDYTTAKLGQVERALKEIPGVESIYSTINTGAGAGKHKATVVVELVPHEERQRTPTTLAPPVRERLSAIAGIDIAVVQEGLGGGQSPIQISVMGDDRAVLERIAKELAAEMRQIPGTVDVTTSAEEPSEVLSVRLKREAASDLGIDVQQLGKMLNALVGGEEVTSWTDNTGETYDVVVRLPQEQRADAAALGELMIATGRTDDDGAPIMVRLDQVADFETATTASEIQRLDLTREVKVSADVSGRTLGEVTTDLQALIAGKDLPAGYRIQFGGQSEDMQETMGHMVTALAMAVIFIYIVLASQFGSFAQPIAIMAALPLSLIGVVLGLLVAGSTVNMFSLIGFIMLMGLVTKNGILLVDFANQERKRGLPLREALINAGAIRFRPIIMTTLAMIFGMLPLALAVGGGGAQRAPMAHAVIGGLISSTILTLVIVPMILSYIDSITRRLARFLPKAPDEHHQAEEESAQGKASQPA</sequence>
<keyword evidence="4" id="KW-1185">Reference proteome</keyword>
<dbReference type="Gene3D" id="1.20.1640.10">
    <property type="entry name" value="Multidrug efflux transporter AcrB transmembrane domain"/>
    <property type="match status" value="2"/>
</dbReference>
<dbReference type="InterPro" id="IPR001036">
    <property type="entry name" value="Acrflvin-R"/>
</dbReference>
<dbReference type="Gene3D" id="3.30.70.1430">
    <property type="entry name" value="Multidrug efflux transporter AcrB pore domain"/>
    <property type="match status" value="2"/>
</dbReference>
<feature type="transmembrane region" description="Helical" evidence="2">
    <location>
        <begin position="859"/>
        <end position="877"/>
    </location>
</feature>
<name>A0ABV6DCL9_9HYPH</name>
<feature type="transmembrane region" description="Helical" evidence="2">
    <location>
        <begin position="960"/>
        <end position="982"/>
    </location>
</feature>
<accession>A0ABV6DCL9</accession>
<proteinExistence type="predicted"/>